<dbReference type="InterPro" id="IPR002496">
    <property type="entry name" value="PRib_AMP_CycHydrolase_dom"/>
</dbReference>
<comment type="pathway">
    <text evidence="2 7">Amino-acid biosynthesis; L-histidine biosynthesis; L-histidine from 5-phospho-alpha-D-ribose 1-diphosphate: step 3/9.</text>
</comment>
<dbReference type="GO" id="GO:0004636">
    <property type="term" value="F:phosphoribosyl-ATP diphosphatase activity"/>
    <property type="evidence" value="ECO:0007669"/>
    <property type="project" value="UniProtKB-ARBA"/>
</dbReference>
<dbReference type="UniPathway" id="UPA00031">
    <property type="reaction ID" value="UER00008"/>
</dbReference>
<feature type="binding site" evidence="7">
    <location>
        <position position="116"/>
    </location>
    <ligand>
        <name>Zn(2+)</name>
        <dbReference type="ChEBI" id="CHEBI:29105"/>
        <note>ligand shared between dimeric partners</note>
    </ligand>
</feature>
<dbReference type="Pfam" id="PF01502">
    <property type="entry name" value="PRA-CH"/>
    <property type="match status" value="1"/>
</dbReference>
<keyword evidence="6 7" id="KW-0368">Histidine biosynthesis</keyword>
<comment type="catalytic activity">
    <reaction evidence="1 7">
        <text>1-(5-phospho-beta-D-ribosyl)-5'-AMP + H2O = 1-(5-phospho-beta-D-ribosyl)-5-[(5-phospho-beta-D-ribosylamino)methylideneamino]imidazole-4-carboxamide</text>
        <dbReference type="Rhea" id="RHEA:20049"/>
        <dbReference type="ChEBI" id="CHEBI:15377"/>
        <dbReference type="ChEBI" id="CHEBI:58435"/>
        <dbReference type="ChEBI" id="CHEBI:59457"/>
        <dbReference type="EC" id="3.5.4.19"/>
    </reaction>
</comment>
<dbReference type="HAMAP" id="MF_01021">
    <property type="entry name" value="HisI"/>
    <property type="match status" value="1"/>
</dbReference>
<feature type="domain" description="Phosphoribosyl-AMP cyclohydrolase" evidence="8">
    <location>
        <begin position="45"/>
        <end position="118"/>
    </location>
</feature>
<dbReference type="GO" id="GO:0008270">
    <property type="term" value="F:zinc ion binding"/>
    <property type="evidence" value="ECO:0007669"/>
    <property type="project" value="UniProtKB-UniRule"/>
</dbReference>
<comment type="subcellular location">
    <subcellularLocation>
        <location evidence="7">Cytoplasm</location>
    </subcellularLocation>
</comment>
<dbReference type="GO" id="GO:0004635">
    <property type="term" value="F:phosphoribosyl-AMP cyclohydrolase activity"/>
    <property type="evidence" value="ECO:0007669"/>
    <property type="project" value="UniProtKB-UniRule"/>
</dbReference>
<evidence type="ECO:0000256" key="3">
    <source>
        <dbReference type="ARBA" id="ARBA00022490"/>
    </source>
</evidence>
<gene>
    <name evidence="7" type="primary">hisI</name>
    <name evidence="9" type="ordered locus">Huta_1781</name>
</gene>
<dbReference type="InterPro" id="IPR038019">
    <property type="entry name" value="PRib_AMP_CycHydrolase_sf"/>
</dbReference>
<comment type="function">
    <text evidence="7">Catalyzes the hydrolysis of the adenine ring of phosphoribosyl-AMP.</text>
</comment>
<evidence type="ECO:0000259" key="8">
    <source>
        <dbReference type="Pfam" id="PF01502"/>
    </source>
</evidence>
<keyword evidence="7" id="KW-0460">Magnesium</keyword>
<evidence type="ECO:0000313" key="9">
    <source>
        <dbReference type="EMBL" id="ACV11953.1"/>
    </source>
</evidence>
<comment type="similarity">
    <text evidence="7">Belongs to the PRA-CH family.</text>
</comment>
<evidence type="ECO:0000256" key="4">
    <source>
        <dbReference type="ARBA" id="ARBA00022605"/>
    </source>
</evidence>
<dbReference type="GO" id="GO:0005737">
    <property type="term" value="C:cytoplasm"/>
    <property type="evidence" value="ECO:0007669"/>
    <property type="project" value="UniProtKB-SubCell"/>
</dbReference>
<dbReference type="KEGG" id="hut:Huta_1781"/>
<dbReference type="STRING" id="519442.Huta_1781"/>
<dbReference type="FunFam" id="3.10.20.810:FF:000001">
    <property type="entry name" value="Histidine biosynthesis bifunctional protein HisIE"/>
    <property type="match status" value="1"/>
</dbReference>
<protein>
    <recommendedName>
        <fullName evidence="7">Phosphoribosyl-AMP cyclohydrolase</fullName>
        <shortName evidence="7">PRA-CH</shortName>
        <ecNumber evidence="7">3.5.4.19</ecNumber>
    </recommendedName>
</protein>
<dbReference type="HOGENOM" id="CLU_048577_5_0_2"/>
<evidence type="ECO:0000256" key="1">
    <source>
        <dbReference type="ARBA" id="ARBA00000024"/>
    </source>
</evidence>
<dbReference type="GO" id="GO:0000105">
    <property type="term" value="P:L-histidine biosynthetic process"/>
    <property type="evidence" value="ECO:0007669"/>
    <property type="project" value="UniProtKB-UniRule"/>
</dbReference>
<evidence type="ECO:0000256" key="6">
    <source>
        <dbReference type="ARBA" id="ARBA00023102"/>
    </source>
</evidence>
<keyword evidence="7" id="KW-0479">Metal-binding</keyword>
<accession>C7NRL7</accession>
<dbReference type="AlphaFoldDB" id="C7NRL7"/>
<feature type="binding site" evidence="7">
    <location>
        <position position="94"/>
    </location>
    <ligand>
        <name>Mg(2+)</name>
        <dbReference type="ChEBI" id="CHEBI:18420"/>
    </ligand>
</feature>
<keyword evidence="10" id="KW-1185">Reference proteome</keyword>
<organism evidence="9 10">
    <name type="scientific">Halorhabdus utahensis (strain DSM 12940 / JCM 11049 / AX-2)</name>
    <dbReference type="NCBI Taxonomy" id="519442"/>
    <lineage>
        <taxon>Archaea</taxon>
        <taxon>Methanobacteriati</taxon>
        <taxon>Methanobacteriota</taxon>
        <taxon>Stenosarchaea group</taxon>
        <taxon>Halobacteria</taxon>
        <taxon>Halobacteriales</taxon>
        <taxon>Haloarculaceae</taxon>
        <taxon>Halorhabdus</taxon>
    </lineage>
</organism>
<feature type="binding site" evidence="7">
    <location>
        <position position="109"/>
    </location>
    <ligand>
        <name>Zn(2+)</name>
        <dbReference type="ChEBI" id="CHEBI:29105"/>
        <note>ligand shared between dimeric partners</note>
    </ligand>
</feature>
<feature type="binding site" evidence="7">
    <location>
        <position position="96"/>
    </location>
    <ligand>
        <name>Mg(2+)</name>
        <dbReference type="ChEBI" id="CHEBI:18420"/>
    </ligand>
</feature>
<comment type="cofactor">
    <cofactor evidence="7">
        <name>Zn(2+)</name>
        <dbReference type="ChEBI" id="CHEBI:29105"/>
    </cofactor>
    <text evidence="7">Binds 1 zinc ion per subunit.</text>
</comment>
<dbReference type="EC" id="3.5.4.19" evidence="7"/>
<dbReference type="eggNOG" id="arCOG02676">
    <property type="taxonomic scope" value="Archaea"/>
</dbReference>
<keyword evidence="3 7" id="KW-0963">Cytoplasm</keyword>
<name>C7NRL7_HALUD</name>
<keyword evidence="5 7" id="KW-0378">Hydrolase</keyword>
<dbReference type="SUPFAM" id="SSF141734">
    <property type="entry name" value="HisI-like"/>
    <property type="match status" value="1"/>
</dbReference>
<evidence type="ECO:0000256" key="5">
    <source>
        <dbReference type="ARBA" id="ARBA00022801"/>
    </source>
</evidence>
<dbReference type="Proteomes" id="UP000002071">
    <property type="component" value="Chromosome"/>
</dbReference>
<proteinExistence type="inferred from homology"/>
<feature type="binding site" evidence="7">
    <location>
        <position position="92"/>
    </location>
    <ligand>
        <name>Mg(2+)</name>
        <dbReference type="ChEBI" id="CHEBI:18420"/>
    </ligand>
</feature>
<dbReference type="EMBL" id="CP001687">
    <property type="protein sequence ID" value="ACV11953.1"/>
    <property type="molecule type" value="Genomic_DNA"/>
</dbReference>
<reference evidence="9 10" key="1">
    <citation type="journal article" date="2009" name="Stand. Genomic Sci.">
        <title>Complete genome sequence of Halorhabdus utahensis type strain (AX-2).</title>
        <authorList>
            <person name="Anderson I."/>
            <person name="Tindall B.J."/>
            <person name="Pomrenke H."/>
            <person name="Goker M."/>
            <person name="Lapidus A."/>
            <person name="Nolan M."/>
            <person name="Copeland A."/>
            <person name="Glavina Del Rio T."/>
            <person name="Chen F."/>
            <person name="Tice H."/>
            <person name="Cheng J.F."/>
            <person name="Lucas S."/>
            <person name="Chertkov O."/>
            <person name="Bruce D."/>
            <person name="Brettin T."/>
            <person name="Detter J.C."/>
            <person name="Han C."/>
            <person name="Goodwin L."/>
            <person name="Land M."/>
            <person name="Hauser L."/>
            <person name="Chang Y.J."/>
            <person name="Jeffries C.D."/>
            <person name="Pitluck S."/>
            <person name="Pati A."/>
            <person name="Mavromatis K."/>
            <person name="Ivanova N."/>
            <person name="Ovchinnikova G."/>
            <person name="Chen A."/>
            <person name="Palaniappan K."/>
            <person name="Chain P."/>
            <person name="Rohde M."/>
            <person name="Bristow J."/>
            <person name="Eisen J.A."/>
            <person name="Markowitz V."/>
            <person name="Hugenholtz P."/>
            <person name="Kyrpides N.C."/>
            <person name="Klenk H.P."/>
        </authorList>
    </citation>
    <scope>NUCLEOTIDE SEQUENCE [LARGE SCALE GENOMIC DNA]</scope>
    <source>
        <strain evidence="10">DSM 12940 / JCM 11049 / AX-2</strain>
    </source>
</reference>
<dbReference type="GO" id="GO:0000287">
    <property type="term" value="F:magnesium ion binding"/>
    <property type="evidence" value="ECO:0007669"/>
    <property type="project" value="UniProtKB-UniRule"/>
</dbReference>
<dbReference type="Gene3D" id="3.10.20.810">
    <property type="entry name" value="Phosphoribosyl-AMP cyclohydrolase"/>
    <property type="match status" value="1"/>
</dbReference>
<feature type="binding site" evidence="7">
    <location>
        <position position="93"/>
    </location>
    <ligand>
        <name>Zn(2+)</name>
        <dbReference type="ChEBI" id="CHEBI:29105"/>
        <note>ligand shared between dimeric partners</note>
    </ligand>
</feature>
<dbReference type="OrthoDB" id="5853at2157"/>
<keyword evidence="4 7" id="KW-0028">Amino-acid biosynthesis</keyword>
<comment type="subunit">
    <text evidence="7">Homodimer.</text>
</comment>
<evidence type="ECO:0000313" key="10">
    <source>
        <dbReference type="Proteomes" id="UP000002071"/>
    </source>
</evidence>
<dbReference type="PANTHER" id="PTHR42945">
    <property type="entry name" value="HISTIDINE BIOSYNTHESIS BIFUNCTIONAL PROTEIN"/>
    <property type="match status" value="1"/>
</dbReference>
<evidence type="ECO:0000256" key="2">
    <source>
        <dbReference type="ARBA" id="ARBA00005169"/>
    </source>
</evidence>
<sequence length="138" mass="15352">MRGDAFSSGMVASDAHDVPDVDLAFEDNEYLPAVAQDAESGDVLMLAYVTREALDRTRETGLAHYYSRSRDELWQKGETSGNVQHLKEIRVDCDGDALLYVIEQDGGACHTGFQSCFHRTIDGEVVGERVFDPDDVYE</sequence>
<dbReference type="InterPro" id="IPR026660">
    <property type="entry name" value="PRA-CH"/>
</dbReference>
<dbReference type="NCBIfam" id="NF000768">
    <property type="entry name" value="PRK00051.1"/>
    <property type="match status" value="1"/>
</dbReference>
<dbReference type="PANTHER" id="PTHR42945:SF1">
    <property type="entry name" value="HISTIDINE BIOSYNTHESIS BIFUNCTIONAL PROTEIN HIS7"/>
    <property type="match status" value="1"/>
</dbReference>
<comment type="cofactor">
    <cofactor evidence="7">
        <name>Mg(2+)</name>
        <dbReference type="ChEBI" id="CHEBI:18420"/>
    </cofactor>
    <text evidence="7">Binds 1 Mg(2+) ion per subunit.</text>
</comment>
<keyword evidence="7" id="KW-0862">Zinc</keyword>
<evidence type="ECO:0000256" key="7">
    <source>
        <dbReference type="HAMAP-Rule" id="MF_01021"/>
    </source>
</evidence>